<evidence type="ECO:0000313" key="2">
    <source>
        <dbReference type="EMBL" id="AHH15284.1"/>
    </source>
</evidence>
<evidence type="ECO:0008006" key="4">
    <source>
        <dbReference type="Google" id="ProtNLM"/>
    </source>
</evidence>
<feature type="transmembrane region" description="Helical" evidence="1">
    <location>
        <begin position="90"/>
        <end position="113"/>
    </location>
</feature>
<feature type="transmembrane region" description="Helical" evidence="1">
    <location>
        <begin position="12"/>
        <end position="34"/>
    </location>
</feature>
<keyword evidence="3" id="KW-1185">Reference proteome</keyword>
<organism evidence="2 3">
    <name type="scientific">Nocardia nova SH22a</name>
    <dbReference type="NCBI Taxonomy" id="1415166"/>
    <lineage>
        <taxon>Bacteria</taxon>
        <taxon>Bacillati</taxon>
        <taxon>Actinomycetota</taxon>
        <taxon>Actinomycetes</taxon>
        <taxon>Mycobacteriales</taxon>
        <taxon>Nocardiaceae</taxon>
        <taxon>Nocardia</taxon>
    </lineage>
</organism>
<protein>
    <recommendedName>
        <fullName evidence="4">DUF998 domain-containing protein</fullName>
    </recommendedName>
</protein>
<dbReference type="PATRIC" id="fig|1415166.3.peg.477"/>
<proteinExistence type="predicted"/>
<keyword evidence="1" id="KW-0472">Membrane</keyword>
<dbReference type="AlphaFoldDB" id="W5T814"/>
<keyword evidence="1" id="KW-1133">Transmembrane helix</keyword>
<reference evidence="2 3" key="1">
    <citation type="journal article" date="2014" name="Appl. Environ. Microbiol.">
        <title>Insights into the Microbial Degradation of Rubber and Gutta-Percha by Analysis of the Complete Genome of Nocardia nova SH22a.</title>
        <authorList>
            <person name="Luo Q."/>
            <person name="Hiessl S."/>
            <person name="Poehlein A."/>
            <person name="Daniel R."/>
            <person name="Steinbuchel A."/>
        </authorList>
    </citation>
    <scope>NUCLEOTIDE SEQUENCE [LARGE SCALE GENOMIC DNA]</scope>
    <source>
        <strain evidence="2">SH22a</strain>
    </source>
</reference>
<accession>W5T814</accession>
<dbReference type="EMBL" id="CP006850">
    <property type="protein sequence ID" value="AHH15284.1"/>
    <property type="molecule type" value="Genomic_DNA"/>
</dbReference>
<feature type="transmembrane region" description="Helical" evidence="1">
    <location>
        <begin position="54"/>
        <end position="78"/>
    </location>
</feature>
<dbReference type="OrthoDB" id="4559632at2"/>
<gene>
    <name evidence="2" type="ORF">NONO_c04710</name>
</gene>
<dbReference type="KEGG" id="nno:NONO_c04710"/>
<evidence type="ECO:0000256" key="1">
    <source>
        <dbReference type="SAM" id="Phobius"/>
    </source>
</evidence>
<dbReference type="STRING" id="1415166.NONO_c04710"/>
<name>W5T814_9NOCA</name>
<dbReference type="eggNOG" id="ENOG5031T1D">
    <property type="taxonomic scope" value="Bacteria"/>
</dbReference>
<dbReference type="HOGENOM" id="CLU_2035600_0_0_11"/>
<evidence type="ECO:0000313" key="3">
    <source>
        <dbReference type="Proteomes" id="UP000019150"/>
    </source>
</evidence>
<sequence>MRLLLDRPYVLAWIYVLASVLLGPVIFLGGYVFFTQGVGDYCDAIHGSVADRDAAFRSAQIFQVTGAGVMVAVGLVLLIRLWTHRARLPWYFSVVSGAAVEVMMAGFVLVILLSGPAGQSC</sequence>
<dbReference type="RefSeq" id="WP_038550143.1">
    <property type="nucleotide sequence ID" value="NZ_CP006850.1"/>
</dbReference>
<keyword evidence="1" id="KW-0812">Transmembrane</keyword>
<dbReference type="Proteomes" id="UP000019150">
    <property type="component" value="Chromosome"/>
</dbReference>